<evidence type="ECO:0000313" key="2">
    <source>
        <dbReference type="Proteomes" id="UP001279681"/>
    </source>
</evidence>
<proteinExistence type="predicted"/>
<name>A0ABU4WD10_9FUSO</name>
<organism evidence="1 2">
    <name type="scientific">Candidatus Cetobacterium colombiensis</name>
    <dbReference type="NCBI Taxonomy" id="3073100"/>
    <lineage>
        <taxon>Bacteria</taxon>
        <taxon>Fusobacteriati</taxon>
        <taxon>Fusobacteriota</taxon>
        <taxon>Fusobacteriia</taxon>
        <taxon>Fusobacteriales</taxon>
        <taxon>Fusobacteriaceae</taxon>
        <taxon>Cetobacterium</taxon>
    </lineage>
</organism>
<dbReference type="Proteomes" id="UP001279681">
    <property type="component" value="Unassembled WGS sequence"/>
</dbReference>
<accession>A0ABU4WD10</accession>
<dbReference type="EMBL" id="JAVIKH010000015">
    <property type="protein sequence ID" value="MDX8336907.1"/>
    <property type="molecule type" value="Genomic_DNA"/>
</dbReference>
<sequence length="95" mass="11326">MAQISERINIMFNKDDLIQIKDFCKKKGMSFSEFARKTLIKEVKEQEEMDLLKFINENCGFVEEQEEKEIIDFMKTYNESEAEFIEVSLNDILQD</sequence>
<protein>
    <recommendedName>
        <fullName evidence="3">CopG family transcriptional regulator</fullName>
    </recommendedName>
</protein>
<reference evidence="2" key="1">
    <citation type="submission" date="2023-07" db="EMBL/GenBank/DDBJ databases">
        <authorList>
            <person name="Colorado M.A."/>
            <person name="Villamil L.M."/>
            <person name="Melo J.F."/>
            <person name="Rodriguez J.A."/>
            <person name="Ruiz R.Y."/>
        </authorList>
    </citation>
    <scope>NUCLEOTIDE SEQUENCE [LARGE SCALE GENOMIC DNA]</scope>
    <source>
        <strain evidence="2">C33</strain>
    </source>
</reference>
<keyword evidence="2" id="KW-1185">Reference proteome</keyword>
<evidence type="ECO:0008006" key="3">
    <source>
        <dbReference type="Google" id="ProtNLM"/>
    </source>
</evidence>
<gene>
    <name evidence="1" type="ORF">RFV38_10430</name>
</gene>
<comment type="caution">
    <text evidence="1">The sequence shown here is derived from an EMBL/GenBank/DDBJ whole genome shotgun (WGS) entry which is preliminary data.</text>
</comment>
<evidence type="ECO:0000313" key="1">
    <source>
        <dbReference type="EMBL" id="MDX8336907.1"/>
    </source>
</evidence>
<dbReference type="RefSeq" id="WP_052191642.1">
    <property type="nucleotide sequence ID" value="NZ_JAVIKH010000015.1"/>
</dbReference>